<dbReference type="RefSeq" id="WP_131904437.1">
    <property type="nucleotide sequence ID" value="NZ_BAAAFU010000008.1"/>
</dbReference>
<dbReference type="PANTHER" id="PTHR30289:SF8">
    <property type="entry name" value="YHYH DOMAIN-CONTAINING PROTEIN"/>
    <property type="match status" value="1"/>
</dbReference>
<accession>A0A4R1F4J8</accession>
<evidence type="ECO:0000259" key="3">
    <source>
        <dbReference type="Pfam" id="PF14240"/>
    </source>
</evidence>
<feature type="region of interest" description="Disordered" evidence="1">
    <location>
        <begin position="23"/>
        <end position="57"/>
    </location>
</feature>
<reference evidence="4 5" key="1">
    <citation type="submission" date="2019-03" db="EMBL/GenBank/DDBJ databases">
        <title>Genomic Encyclopedia of Type Strains, Phase IV (KMG-IV): sequencing the most valuable type-strain genomes for metagenomic binning, comparative biology and taxonomic classification.</title>
        <authorList>
            <person name="Goeker M."/>
        </authorList>
    </citation>
    <scope>NUCLEOTIDE SEQUENCE [LARGE SCALE GENOMIC DNA]</scope>
    <source>
        <strain evidence="4 5">DSM 24830</strain>
    </source>
</reference>
<evidence type="ECO:0000256" key="1">
    <source>
        <dbReference type="SAM" id="MobiDB-lite"/>
    </source>
</evidence>
<proteinExistence type="predicted"/>
<dbReference type="InterPro" id="IPR025924">
    <property type="entry name" value="YHYH_dom"/>
</dbReference>
<evidence type="ECO:0000256" key="2">
    <source>
        <dbReference type="SAM" id="SignalP"/>
    </source>
</evidence>
<keyword evidence="2" id="KW-0732">Signal</keyword>
<feature type="domain" description="YHYH" evidence="3">
    <location>
        <begin position="124"/>
        <end position="222"/>
    </location>
</feature>
<protein>
    <submittedName>
        <fullName evidence="4">YHYH protein</fullName>
    </submittedName>
</protein>
<gene>
    <name evidence="4" type="ORF">EV695_0622</name>
</gene>
<dbReference type="OrthoDB" id="9797506at2"/>
<sequence length="351" mass="38367">MRNNILFSVTILILMVNTGISAQDNSTHENPIKTKENDKQRPPKKPDVQLNVPSESESINSEACSRIKASVATAGFKDVTVTCDKTYAYVQSDTYPDHSLMNGITGTNEQIPVPALNYAAPILLHPEISDTKTSIDAALGVAINGVPIYDYSAQGEIDLHGYDATKDTTKLGQLDECGGHAGRGDDYHYHAKPTCMIDSMENVTDATIIGWGYDGFPLYGDANPDGSAITKGDLDVCNGQADKQFGYRYHTSVEAPYIIQCLVGKVDTSILPRVAPLKGAAARADLRPPREGVENLKHVKKEDGTRTLNYTYKGTEYYTRFKPSETKANCYDFEQKTISNNGAVESGTYCR</sequence>
<dbReference type="Pfam" id="PF14240">
    <property type="entry name" value="YHYH"/>
    <property type="match status" value="1"/>
</dbReference>
<feature type="signal peptide" evidence="2">
    <location>
        <begin position="1"/>
        <end position="22"/>
    </location>
</feature>
<evidence type="ECO:0000313" key="4">
    <source>
        <dbReference type="EMBL" id="TCJ88763.1"/>
    </source>
</evidence>
<dbReference type="AlphaFoldDB" id="A0A4R1F4J8"/>
<organism evidence="4 5">
    <name type="scientific">Cocleimonas flava</name>
    <dbReference type="NCBI Taxonomy" id="634765"/>
    <lineage>
        <taxon>Bacteria</taxon>
        <taxon>Pseudomonadati</taxon>
        <taxon>Pseudomonadota</taxon>
        <taxon>Gammaproteobacteria</taxon>
        <taxon>Thiotrichales</taxon>
        <taxon>Thiotrichaceae</taxon>
        <taxon>Cocleimonas</taxon>
    </lineage>
</organism>
<dbReference type="PANTHER" id="PTHR30289">
    <property type="entry name" value="UNCHARACTERIZED PROTEIN YBCL-RELATED"/>
    <property type="match status" value="1"/>
</dbReference>
<dbReference type="EMBL" id="SMFQ01000002">
    <property type="protein sequence ID" value="TCJ88763.1"/>
    <property type="molecule type" value="Genomic_DNA"/>
</dbReference>
<evidence type="ECO:0000313" key="5">
    <source>
        <dbReference type="Proteomes" id="UP000294887"/>
    </source>
</evidence>
<feature type="compositionally biased region" description="Basic and acidic residues" evidence="1">
    <location>
        <begin position="26"/>
        <end position="47"/>
    </location>
</feature>
<name>A0A4R1F4J8_9GAMM</name>
<dbReference type="Proteomes" id="UP000294887">
    <property type="component" value="Unassembled WGS sequence"/>
</dbReference>
<comment type="caution">
    <text evidence="4">The sequence shown here is derived from an EMBL/GenBank/DDBJ whole genome shotgun (WGS) entry which is preliminary data.</text>
</comment>
<feature type="chain" id="PRO_5020473458" evidence="2">
    <location>
        <begin position="23"/>
        <end position="351"/>
    </location>
</feature>
<keyword evidence="5" id="KW-1185">Reference proteome</keyword>